<sequence>MKEKITQFSRGNFEYELPRVILSDEQIIVDVEQGSTYYGCFTITTQDHIEMKGLVYSSSRLLVITEEQFRGDENVIQYRFKASGLQARDEEKGTITCVTSIGEFELPFHFRVIPPYCITKKGEVKDLFHFTNLAKEDPLTAISLFKTDEFVNVFLKKEPTYLAIYDSLMKSSSASQAMEEFLIAIHKKLPVEIDIDKKELYFEVNKDPFMEKIYITRSNWGYSEIKLFTDAPFIKLDHKVLWTDNFALNSYPLEVVLDPSKMRVGNNYGRIIIKTVHQTIIVPVICKVPHKGQVGSSQVTHLRRHELQLTKNYLNFRMNKIDLPSYIQETNAVLSSLTILDDDIYYDLARTHLYIISDNHEMAREMLANFANRIDGSKSNAVAYCAFQYLNALYKKDKEVIDAAVETIREYYEKEADWRILWFLLYLDKKYDSNKLHKLKDIRRVCELGCKSPIMYYEACMVFNSDPSLLHELGSFERVFLNWGAKECYLNQEVIVQYAYLAAREKTFSGVIYHTLVRLYQEKAMTDILYAICALLIKSEKTDNKYFEWYRLGVEAQLKLTSLHEYYMYAINEDEDACLSRPIYLYYIYNSNLSDNRKAFLYAQIIRNKEENPSIYKTYQKQMERFMYRQLHARQINRNLAVIYNDLLPPEKLDETVARDLSVLMYYHEITCYNPNIKGVYVVHKELENEIYQPLKEGRTVIPVFTENAQIFFVDNTDNRYYETIPYEVRQLMDYTKYAEVCFVYEKENPLLILNLAELVLNYHSNTQDIVLLYKLAIQIPNLQAWCYKKYLLALIKHYHDHYDGELLDEYLKEVDMKSLTESERIDMMEYMIIRDLTDKAMESIGRFGSTLVPQNRLHKLCLKLVTNTPERDEVLVYLCHEVFKTGKCQDVILEYLVTYFQGTSKEMLAIWKEAHARNMKLTSYEERLLGQVLFTENHNVLVGDVFLSYYPVGDNRILIRGFITYYAYQYLLKDLEIEESLFPIMKKEIATEENEFCNIALLRYYSTLDVLTEEEVNFVDFQVHRLTKKGIVMPFFKDFKGKVALSELLFNKYYVSYRTAKDKKVIIHYYMDRSEDSESNEYITEQMKEVFEGIYVKEFMLFSQEELLYYITEDGGEEEKASDCIEAGEVSCMSQDVDTKFDLINLMITSYQMQDEKTLIDTMKQYVTQSYSIDELLKPL</sequence>
<reference evidence="3 4" key="1">
    <citation type="submission" date="2016-11" db="EMBL/GenBank/DDBJ databases">
        <authorList>
            <person name="Jaros S."/>
            <person name="Januszkiewicz K."/>
            <person name="Wedrychowicz H."/>
        </authorList>
    </citation>
    <scope>NUCLEOTIDE SEQUENCE [LARGE SCALE GENOMIC DNA]</scope>
    <source>
        <strain evidence="3 4">DSM 15930</strain>
    </source>
</reference>
<evidence type="ECO:0000313" key="3">
    <source>
        <dbReference type="EMBL" id="SHM68319.1"/>
    </source>
</evidence>
<dbReference type="Pfam" id="PF18984">
    <property type="entry name" value="DUF5717_N"/>
    <property type="match status" value="1"/>
</dbReference>
<dbReference type="InterPro" id="IPR043774">
    <property type="entry name" value="DUF5717_C"/>
</dbReference>
<name>A0A1M7KS61_9FIRM</name>
<dbReference type="EMBL" id="FRCP01000014">
    <property type="protein sequence ID" value="SHM68319.1"/>
    <property type="molecule type" value="Genomic_DNA"/>
</dbReference>
<dbReference type="Pfam" id="PF18983">
    <property type="entry name" value="DUF5717"/>
    <property type="match status" value="1"/>
</dbReference>
<organism evidence="3 4">
    <name type="scientific">Anaerosporobacter mobilis DSM 15930</name>
    <dbReference type="NCBI Taxonomy" id="1120996"/>
    <lineage>
        <taxon>Bacteria</taxon>
        <taxon>Bacillati</taxon>
        <taxon>Bacillota</taxon>
        <taxon>Clostridia</taxon>
        <taxon>Lachnospirales</taxon>
        <taxon>Lachnospiraceae</taxon>
        <taxon>Anaerosporobacter</taxon>
    </lineage>
</organism>
<evidence type="ECO:0008006" key="5">
    <source>
        <dbReference type="Google" id="ProtNLM"/>
    </source>
</evidence>
<accession>A0A1M7KS61</accession>
<dbReference type="STRING" id="1120996.SAMN02746066_02923"/>
<keyword evidence="4" id="KW-1185">Reference proteome</keyword>
<feature type="domain" description="DUF5717" evidence="1">
    <location>
        <begin position="873"/>
        <end position="1177"/>
    </location>
</feature>
<feature type="domain" description="DUF5717" evidence="2">
    <location>
        <begin position="1"/>
        <end position="869"/>
    </location>
</feature>
<evidence type="ECO:0000313" key="4">
    <source>
        <dbReference type="Proteomes" id="UP000184038"/>
    </source>
</evidence>
<evidence type="ECO:0000259" key="2">
    <source>
        <dbReference type="Pfam" id="PF18984"/>
    </source>
</evidence>
<dbReference type="RefSeq" id="WP_073288980.1">
    <property type="nucleotide sequence ID" value="NZ_FRCP01000014.1"/>
</dbReference>
<proteinExistence type="predicted"/>
<evidence type="ECO:0000259" key="1">
    <source>
        <dbReference type="Pfam" id="PF18983"/>
    </source>
</evidence>
<dbReference type="OrthoDB" id="9758235at2"/>
<dbReference type="InterPro" id="IPR043775">
    <property type="entry name" value="DUF5717_N"/>
</dbReference>
<dbReference type="Proteomes" id="UP000184038">
    <property type="component" value="Unassembled WGS sequence"/>
</dbReference>
<protein>
    <recommendedName>
        <fullName evidence="5">DUF5717 domain-containing protein</fullName>
    </recommendedName>
</protein>
<dbReference type="AlphaFoldDB" id="A0A1M7KS61"/>
<gene>
    <name evidence="3" type="ORF">SAMN02746066_02923</name>
</gene>